<dbReference type="Pfam" id="PF00581">
    <property type="entry name" value="Rhodanese"/>
    <property type="match status" value="1"/>
</dbReference>
<dbReference type="InterPro" id="IPR001763">
    <property type="entry name" value="Rhodanese-like_dom"/>
</dbReference>
<dbReference type="PROSITE" id="PS50206">
    <property type="entry name" value="RHODANESE_3"/>
    <property type="match status" value="1"/>
</dbReference>
<dbReference type="SUPFAM" id="SSF52821">
    <property type="entry name" value="Rhodanese/Cell cycle control phosphatase"/>
    <property type="match status" value="1"/>
</dbReference>
<reference evidence="3" key="1">
    <citation type="submission" date="2017-05" db="EMBL/GenBank/DDBJ databases">
        <title>Whole genome sequence of fish pathogenic bacteria, Photobacterium damselae subsp. piscicida, strain 91-197, isolated from hybrid striped bass (Morone sp.) in USA.</title>
        <authorList>
            <person name="Teru Y."/>
            <person name="Hikima J."/>
            <person name="Kono T."/>
            <person name="Sakai M."/>
            <person name="Takano T."/>
            <person name="Hawke J.P."/>
            <person name="Takeyama H."/>
            <person name="Aoki T."/>
        </authorList>
    </citation>
    <scope>NUCLEOTIDE SEQUENCE [LARGE SCALE GENOMIC DNA]</scope>
    <source>
        <strain evidence="3">91-197</strain>
    </source>
</reference>
<dbReference type="Gene3D" id="3.40.250.10">
    <property type="entry name" value="Rhodanese-like domain"/>
    <property type="match status" value="1"/>
</dbReference>
<sequence length="67" mass="7801">MSFIKGAINIPLDQLRHRMNELPKEKEIIIYCAVGLRGNVAYRQLVNNGYKARNLMGGYRTWKFAQM</sequence>
<gene>
    <name evidence="2" type="ORF">PDPUS_1_02039</name>
</gene>
<dbReference type="AlphaFoldDB" id="A0AAD1CFL1"/>
<dbReference type="PANTHER" id="PTHR43031">
    <property type="entry name" value="FAD-DEPENDENT OXIDOREDUCTASE"/>
    <property type="match status" value="1"/>
</dbReference>
<dbReference type="Proteomes" id="UP000218676">
    <property type="component" value="Chromosome 1"/>
</dbReference>
<evidence type="ECO:0000259" key="1">
    <source>
        <dbReference type="PROSITE" id="PS50206"/>
    </source>
</evidence>
<dbReference type="InterPro" id="IPR036873">
    <property type="entry name" value="Rhodanese-like_dom_sf"/>
</dbReference>
<dbReference type="InterPro" id="IPR050229">
    <property type="entry name" value="GlpE_sulfurtransferase"/>
</dbReference>
<feature type="domain" description="Rhodanese" evidence="1">
    <location>
        <begin position="4"/>
        <end position="67"/>
    </location>
</feature>
<evidence type="ECO:0000313" key="2">
    <source>
        <dbReference type="EMBL" id="BAX53413.1"/>
    </source>
</evidence>
<organism evidence="2 3">
    <name type="scientific">Photobacterium damsela subsp. piscicida</name>
    <name type="common">Pasteurella piscicida</name>
    <dbReference type="NCBI Taxonomy" id="38294"/>
    <lineage>
        <taxon>Bacteria</taxon>
        <taxon>Pseudomonadati</taxon>
        <taxon>Pseudomonadota</taxon>
        <taxon>Gammaproteobacteria</taxon>
        <taxon>Vibrionales</taxon>
        <taxon>Vibrionaceae</taxon>
        <taxon>Photobacterium</taxon>
    </lineage>
</organism>
<accession>A0AAD1CFL1</accession>
<name>A0AAD1CFL1_PHODP</name>
<proteinExistence type="predicted"/>
<dbReference type="PANTHER" id="PTHR43031:SF1">
    <property type="entry name" value="PYRIDINE NUCLEOTIDE-DISULPHIDE OXIDOREDUCTASE"/>
    <property type="match status" value="1"/>
</dbReference>
<dbReference type="EMBL" id="AP018045">
    <property type="protein sequence ID" value="BAX53413.1"/>
    <property type="molecule type" value="Genomic_DNA"/>
</dbReference>
<evidence type="ECO:0000313" key="3">
    <source>
        <dbReference type="Proteomes" id="UP000218676"/>
    </source>
</evidence>
<protein>
    <submittedName>
        <fullName evidence="2">Molybdopterin biosynthesis protein MoeB</fullName>
    </submittedName>
</protein>